<gene>
    <name evidence="2" type="ORF">PLEPLA_LOCUS43875</name>
</gene>
<name>A0A9N7VSN1_PLEPL</name>
<sequence>MFVCLLQKGDVYRRVLGCFWEFAESSFCARVCYHGAPDALRVPEARGEQRQNESKVEKRVKKRVKKSVAQLGEVRRVMPEQRARRGLSSPLLLPDQCQTLHVGRGGQKNGRARGRERQRMADRFPG</sequence>
<reference evidence="2" key="1">
    <citation type="submission" date="2020-03" db="EMBL/GenBank/DDBJ databases">
        <authorList>
            <person name="Weist P."/>
        </authorList>
    </citation>
    <scope>NUCLEOTIDE SEQUENCE</scope>
</reference>
<feature type="region of interest" description="Disordered" evidence="1">
    <location>
        <begin position="100"/>
        <end position="126"/>
    </location>
</feature>
<feature type="compositionally biased region" description="Basic and acidic residues" evidence="1">
    <location>
        <begin position="113"/>
        <end position="126"/>
    </location>
</feature>
<evidence type="ECO:0000313" key="2">
    <source>
        <dbReference type="EMBL" id="CAB1456094.1"/>
    </source>
</evidence>
<organism evidence="2 3">
    <name type="scientific">Pleuronectes platessa</name>
    <name type="common">European plaice</name>
    <dbReference type="NCBI Taxonomy" id="8262"/>
    <lineage>
        <taxon>Eukaryota</taxon>
        <taxon>Metazoa</taxon>
        <taxon>Chordata</taxon>
        <taxon>Craniata</taxon>
        <taxon>Vertebrata</taxon>
        <taxon>Euteleostomi</taxon>
        <taxon>Actinopterygii</taxon>
        <taxon>Neopterygii</taxon>
        <taxon>Teleostei</taxon>
        <taxon>Neoteleostei</taxon>
        <taxon>Acanthomorphata</taxon>
        <taxon>Carangaria</taxon>
        <taxon>Pleuronectiformes</taxon>
        <taxon>Pleuronectoidei</taxon>
        <taxon>Pleuronectidae</taxon>
        <taxon>Pleuronectes</taxon>
    </lineage>
</organism>
<dbReference type="AlphaFoldDB" id="A0A9N7VSN1"/>
<accession>A0A9N7VSN1</accession>
<proteinExistence type="predicted"/>
<keyword evidence="3" id="KW-1185">Reference proteome</keyword>
<comment type="caution">
    <text evidence="2">The sequence shown here is derived from an EMBL/GenBank/DDBJ whole genome shotgun (WGS) entry which is preliminary data.</text>
</comment>
<dbReference type="Proteomes" id="UP001153269">
    <property type="component" value="Unassembled WGS sequence"/>
</dbReference>
<evidence type="ECO:0000313" key="3">
    <source>
        <dbReference type="Proteomes" id="UP001153269"/>
    </source>
</evidence>
<dbReference type="EMBL" id="CADEAL010004285">
    <property type="protein sequence ID" value="CAB1456094.1"/>
    <property type="molecule type" value="Genomic_DNA"/>
</dbReference>
<evidence type="ECO:0000256" key="1">
    <source>
        <dbReference type="SAM" id="MobiDB-lite"/>
    </source>
</evidence>
<protein>
    <submittedName>
        <fullName evidence="2">Uncharacterized protein</fullName>
    </submittedName>
</protein>